<dbReference type="RefSeq" id="WP_192392235.1">
    <property type="nucleotide sequence ID" value="NZ_JACXST010000001.1"/>
</dbReference>
<accession>A0ABR9D8R1</accession>
<dbReference type="Proteomes" id="UP000641152">
    <property type="component" value="Unassembled WGS sequence"/>
</dbReference>
<proteinExistence type="predicted"/>
<reference evidence="5 6" key="1">
    <citation type="submission" date="2020-09" db="EMBL/GenBank/DDBJ databases">
        <title>Methylomonas albis sp. nov. and Methylomonas fluvii sp. nov.: Two cold-adapted methanotrophs from the River Elbe and an amended description of Methylovulum psychrotolerans strain Eb1.</title>
        <authorList>
            <person name="Bussmann I.K."/>
            <person name="Klings K.-W."/>
            <person name="Warnstedt J."/>
            <person name="Hoppert M."/>
            <person name="Saborowski A."/>
            <person name="Horn F."/>
            <person name="Liebner S."/>
        </authorList>
    </citation>
    <scope>NUCLEOTIDE SEQUENCE [LARGE SCALE GENOMIC DNA]</scope>
    <source>
        <strain evidence="5 6">EbB</strain>
    </source>
</reference>
<comment type="caution">
    <text evidence="5">The sequence shown here is derived from an EMBL/GenBank/DDBJ whole genome shotgun (WGS) entry which is preliminary data.</text>
</comment>
<evidence type="ECO:0000256" key="1">
    <source>
        <dbReference type="ARBA" id="ARBA00022553"/>
    </source>
</evidence>
<evidence type="ECO:0000313" key="6">
    <source>
        <dbReference type="Proteomes" id="UP000641152"/>
    </source>
</evidence>
<organism evidence="5 6">
    <name type="scientific">Methylomonas fluvii</name>
    <dbReference type="NCBI Taxonomy" id="1854564"/>
    <lineage>
        <taxon>Bacteria</taxon>
        <taxon>Pseudomonadati</taxon>
        <taxon>Pseudomonadota</taxon>
        <taxon>Gammaproteobacteria</taxon>
        <taxon>Methylococcales</taxon>
        <taxon>Methylococcaceae</taxon>
        <taxon>Methylomonas</taxon>
    </lineage>
</organism>
<keyword evidence="2" id="KW-0902">Two-component regulatory system</keyword>
<dbReference type="InterPro" id="IPR001789">
    <property type="entry name" value="Sig_transdc_resp-reg_receiver"/>
</dbReference>
<dbReference type="PANTHER" id="PTHR45339">
    <property type="entry name" value="HYBRID SIGNAL TRANSDUCTION HISTIDINE KINASE J"/>
    <property type="match status" value="1"/>
</dbReference>
<dbReference type="PROSITE" id="PS50110">
    <property type="entry name" value="RESPONSE_REGULATORY"/>
    <property type="match status" value="1"/>
</dbReference>
<dbReference type="InterPro" id="IPR011006">
    <property type="entry name" value="CheY-like_superfamily"/>
</dbReference>
<feature type="modified residue" description="4-aspartylphosphate" evidence="3">
    <location>
        <position position="98"/>
    </location>
</feature>
<evidence type="ECO:0000256" key="2">
    <source>
        <dbReference type="ARBA" id="ARBA00023012"/>
    </source>
</evidence>
<dbReference type="Gene3D" id="3.40.50.2300">
    <property type="match status" value="1"/>
</dbReference>
<evidence type="ECO:0000313" key="5">
    <source>
        <dbReference type="EMBL" id="MBD9359335.1"/>
    </source>
</evidence>
<protein>
    <submittedName>
        <fullName evidence="5">Response regulator</fullName>
    </submittedName>
</protein>
<keyword evidence="1 3" id="KW-0597">Phosphoprotein</keyword>
<evidence type="ECO:0000259" key="4">
    <source>
        <dbReference type="PROSITE" id="PS50110"/>
    </source>
</evidence>
<evidence type="ECO:0000256" key="3">
    <source>
        <dbReference type="PROSITE-ProRule" id="PRU00169"/>
    </source>
</evidence>
<dbReference type="EMBL" id="JACXST010000001">
    <property type="protein sequence ID" value="MBD9359335.1"/>
    <property type="molecule type" value="Genomic_DNA"/>
</dbReference>
<feature type="domain" description="Response regulatory" evidence="4">
    <location>
        <begin position="49"/>
        <end position="165"/>
    </location>
</feature>
<dbReference type="SUPFAM" id="SSF52172">
    <property type="entry name" value="CheY-like"/>
    <property type="match status" value="1"/>
</dbReference>
<name>A0ABR9D8R1_9GAMM</name>
<dbReference type="PANTHER" id="PTHR45339:SF1">
    <property type="entry name" value="HYBRID SIGNAL TRANSDUCTION HISTIDINE KINASE J"/>
    <property type="match status" value="1"/>
</dbReference>
<keyword evidence="6" id="KW-1185">Reference proteome</keyword>
<dbReference type="SMART" id="SM00448">
    <property type="entry name" value="REC"/>
    <property type="match status" value="1"/>
</dbReference>
<gene>
    <name evidence="5" type="ORF">EBB_01990</name>
</gene>
<sequence length="248" mass="27342">MESHPDQGALFRIDLPLAEVNQADITGPSTDKAEVGAIIGLVEGQNEYRILVVEDQPENQLLLAKLMESVGFSCKVAGNGAEGIALFQTWQPHFIWMDRQMPIMDGLEATKRIRELPGGREVVIVAVTASAFLEQRSELLEAGMNDFVRKPYRFNEIYDCLAKHLGVRYVYEGAPEQTPPIAPLTPDMLAGLPASAREELKNALESLEPERIANAIVLATAQDPQLRKTLAYLADNFDYPAILKALPS</sequence>
<dbReference type="CDD" id="cd17546">
    <property type="entry name" value="REC_hyHK_CKI1_RcsC-like"/>
    <property type="match status" value="1"/>
</dbReference>
<dbReference type="Pfam" id="PF00072">
    <property type="entry name" value="Response_reg"/>
    <property type="match status" value="1"/>
</dbReference>